<sequence length="428" mass="47610">MRPAARRLGSPPARLAPPRRIALAIAIAAVGLNGCNRGPTFDDQVRACAKLSGASNSENPQLRGLIGAVRQQRAGPEQLEPLGFQPPRETNAAALLAEVFSDVFRKQLGEKLLLLVNSDASPAELLKNHAPAIKKIEEAGSLEMCRFSTDASLGYFAPLRYLDDVALAARFELLRSRHASELDNAATALECWRRGLRWCGWLGKVESVSARVLAATLRQELLLELQVQLETRLYGRYEAETIYGLLRDQLTDWPSDHRMLTGDRAMVLHAYEAIRTGLLDRMVTLEERKQLRAAEVYDRLMNPVPEELDQDEVNYLLAMDRLIGTTSGPYYTRRDAINEAHSLVTADPHLAAERMFFSGLPESLLLTARDRARCEAWCIALAVAAELVTPPFRENPVNGKPYEAQIDVTSVRISTEDPDCRDPECPML</sequence>
<gene>
    <name evidence="1" type="ORF">Pla111_08900</name>
</gene>
<protein>
    <submittedName>
        <fullName evidence="1">Uncharacterized protein</fullName>
    </submittedName>
</protein>
<dbReference type="EMBL" id="SJPH01000002">
    <property type="protein sequence ID" value="TWT47277.1"/>
    <property type="molecule type" value="Genomic_DNA"/>
</dbReference>
<dbReference type="AlphaFoldDB" id="A0A5C5W9V8"/>
<keyword evidence="2" id="KW-1185">Reference proteome</keyword>
<name>A0A5C5W9V8_9BACT</name>
<accession>A0A5C5W9V8</accession>
<dbReference type="Proteomes" id="UP000318995">
    <property type="component" value="Unassembled WGS sequence"/>
</dbReference>
<proteinExistence type="predicted"/>
<evidence type="ECO:0000313" key="1">
    <source>
        <dbReference type="EMBL" id="TWT47277.1"/>
    </source>
</evidence>
<dbReference type="RefSeq" id="WP_146571775.1">
    <property type="nucleotide sequence ID" value="NZ_SJPH01000002.1"/>
</dbReference>
<dbReference type="OrthoDB" id="258636at2"/>
<comment type="caution">
    <text evidence="1">The sequence shown here is derived from an EMBL/GenBank/DDBJ whole genome shotgun (WGS) entry which is preliminary data.</text>
</comment>
<organism evidence="1 2">
    <name type="scientific">Botrimarina hoheduenensis</name>
    <dbReference type="NCBI Taxonomy" id="2528000"/>
    <lineage>
        <taxon>Bacteria</taxon>
        <taxon>Pseudomonadati</taxon>
        <taxon>Planctomycetota</taxon>
        <taxon>Planctomycetia</taxon>
        <taxon>Pirellulales</taxon>
        <taxon>Lacipirellulaceae</taxon>
        <taxon>Botrimarina</taxon>
    </lineage>
</organism>
<evidence type="ECO:0000313" key="2">
    <source>
        <dbReference type="Proteomes" id="UP000318995"/>
    </source>
</evidence>
<reference evidence="1 2" key="1">
    <citation type="submission" date="2019-02" db="EMBL/GenBank/DDBJ databases">
        <title>Deep-cultivation of Planctomycetes and their phenomic and genomic characterization uncovers novel biology.</title>
        <authorList>
            <person name="Wiegand S."/>
            <person name="Jogler M."/>
            <person name="Boedeker C."/>
            <person name="Pinto D."/>
            <person name="Vollmers J."/>
            <person name="Rivas-Marin E."/>
            <person name="Kohn T."/>
            <person name="Peeters S.H."/>
            <person name="Heuer A."/>
            <person name="Rast P."/>
            <person name="Oberbeckmann S."/>
            <person name="Bunk B."/>
            <person name="Jeske O."/>
            <person name="Meyerdierks A."/>
            <person name="Storesund J.E."/>
            <person name="Kallscheuer N."/>
            <person name="Luecker S."/>
            <person name="Lage O.M."/>
            <person name="Pohl T."/>
            <person name="Merkel B.J."/>
            <person name="Hornburger P."/>
            <person name="Mueller R.-W."/>
            <person name="Bruemmer F."/>
            <person name="Labrenz M."/>
            <person name="Spormann A.M."/>
            <person name="Op Den Camp H."/>
            <person name="Overmann J."/>
            <person name="Amann R."/>
            <person name="Jetten M.S.M."/>
            <person name="Mascher T."/>
            <person name="Medema M.H."/>
            <person name="Devos D.P."/>
            <person name="Kaster A.-K."/>
            <person name="Ovreas L."/>
            <person name="Rohde M."/>
            <person name="Galperin M.Y."/>
            <person name="Jogler C."/>
        </authorList>
    </citation>
    <scope>NUCLEOTIDE SEQUENCE [LARGE SCALE GENOMIC DNA]</scope>
    <source>
        <strain evidence="1 2">Pla111</strain>
    </source>
</reference>